<evidence type="ECO:0000259" key="3">
    <source>
        <dbReference type="Pfam" id="PF02275"/>
    </source>
</evidence>
<keyword evidence="2 4" id="KW-0378">Hydrolase</keyword>
<dbReference type="InterPro" id="IPR029055">
    <property type="entry name" value="Ntn_hydrolases_N"/>
</dbReference>
<feature type="domain" description="Choloylglycine hydrolase/NAAA C-terminal" evidence="3">
    <location>
        <begin position="2"/>
        <end position="296"/>
    </location>
</feature>
<evidence type="ECO:0000256" key="2">
    <source>
        <dbReference type="ARBA" id="ARBA00022801"/>
    </source>
</evidence>
<dbReference type="GO" id="GO:0016787">
    <property type="term" value="F:hydrolase activity"/>
    <property type="evidence" value="ECO:0007669"/>
    <property type="project" value="UniProtKB-KW"/>
</dbReference>
<evidence type="ECO:0000313" key="5">
    <source>
        <dbReference type="Proteomes" id="UP000711178"/>
    </source>
</evidence>
<dbReference type="InterPro" id="IPR029132">
    <property type="entry name" value="CBAH/NAAA_C"/>
</dbReference>
<name>A0ABS7F9C4_9NEIS</name>
<dbReference type="Proteomes" id="UP000711178">
    <property type="component" value="Unassembled WGS sequence"/>
</dbReference>
<organism evidence="4 5">
    <name type="scientific">Chromobacterium subtsugae</name>
    <dbReference type="NCBI Taxonomy" id="251747"/>
    <lineage>
        <taxon>Bacteria</taxon>
        <taxon>Pseudomonadati</taxon>
        <taxon>Pseudomonadota</taxon>
        <taxon>Betaproteobacteria</taxon>
        <taxon>Neisseriales</taxon>
        <taxon>Chromobacteriaceae</taxon>
        <taxon>Chromobacterium</taxon>
    </lineage>
</organism>
<comment type="similarity">
    <text evidence="1">Belongs to the peptidase C59 family.</text>
</comment>
<proteinExistence type="inferred from homology"/>
<comment type="caution">
    <text evidence="4">The sequence shown here is derived from an EMBL/GenBank/DDBJ whole genome shotgun (WGS) entry which is preliminary data.</text>
</comment>
<dbReference type="GeneID" id="89687157"/>
<keyword evidence="5" id="KW-1185">Reference proteome</keyword>
<gene>
    <name evidence="4" type="ORF">KIF53_03420</name>
</gene>
<dbReference type="InterPro" id="IPR052193">
    <property type="entry name" value="Peptidase_C59"/>
</dbReference>
<dbReference type="Pfam" id="PF02275">
    <property type="entry name" value="CBAH"/>
    <property type="match status" value="1"/>
</dbReference>
<dbReference type="PANTHER" id="PTHR35527:SF2">
    <property type="entry name" value="HYDROLASE"/>
    <property type="match status" value="1"/>
</dbReference>
<evidence type="ECO:0000256" key="1">
    <source>
        <dbReference type="ARBA" id="ARBA00006625"/>
    </source>
</evidence>
<dbReference type="EMBL" id="JAHDTB010000002">
    <property type="protein sequence ID" value="MBW8286679.1"/>
    <property type="molecule type" value="Genomic_DNA"/>
</dbReference>
<dbReference type="PANTHER" id="PTHR35527">
    <property type="entry name" value="CHOLOYLGLYCINE HYDROLASE"/>
    <property type="match status" value="1"/>
</dbReference>
<dbReference type="SUPFAM" id="SSF56235">
    <property type="entry name" value="N-terminal nucleophile aminohydrolases (Ntn hydrolases)"/>
    <property type="match status" value="1"/>
</dbReference>
<evidence type="ECO:0000313" key="4">
    <source>
        <dbReference type="EMBL" id="MBW8286679.1"/>
    </source>
</evidence>
<sequence>MCTHFLLQSQDKQVVVGRSMDFSRPLTPAFYVQRRGERFSQPVWAGAEFRKMADAEAWRVRHGYVGVCSSHLPLPGISQRIVTDGLNEAGLSVSLLWLPNARYQEFSSLGTTVLAPLFADWVLAHCASVADVWEMLPSRQFWLPAWLAKSLPLHAAIVDKDGRSIVVEFQDGQQKIYSNPAGVCANAPWFPWHLDNLGHYLGLTPDDPPPREFGNLQLQASGGGGLANLPGGYSSPARFVRAAYLKQFADPAADLGAAYALAAQLLGAVETPRGAIRDGAAREHTQWTVLTGLASGEIALRAYGGMRYCGLRLADIDFAAVKSGEIPLPGLDDIAFMRA</sequence>
<dbReference type="RefSeq" id="WP_052258078.1">
    <property type="nucleotide sequence ID" value="NZ_CP142381.1"/>
</dbReference>
<protein>
    <submittedName>
        <fullName evidence="4">Linear amide C-N hydrolase</fullName>
    </submittedName>
</protein>
<accession>A0ABS7F9C4</accession>
<reference evidence="4 5" key="1">
    <citation type="submission" date="2021-05" db="EMBL/GenBank/DDBJ databases">
        <title>Draft Whole Genome Sequencing Of Biosensor Chromobacterium violaceum Strain CV026 Reveals A Regulatory RNA In Chromobacterium violaceum Phenotype Regulatory Network.</title>
        <authorList>
            <person name="Hong K.W."/>
            <person name="Chan K.G."/>
            <person name="Chang C.-Y."/>
        </authorList>
    </citation>
    <scope>NUCLEOTIDE SEQUENCE [LARGE SCALE GENOMIC DNA]</scope>
    <source>
        <strain evidence="4 5">ATCC 31532</strain>
    </source>
</reference>
<dbReference type="Gene3D" id="3.60.60.10">
    <property type="entry name" value="Penicillin V Acylase, Chain A"/>
    <property type="match status" value="1"/>
</dbReference>